<dbReference type="InterPro" id="IPR012495">
    <property type="entry name" value="TadE-like_dom"/>
</dbReference>
<name>A0A017HQQ0_9RHOB</name>
<comment type="caution">
    <text evidence="3">The sequence shown here is derived from an EMBL/GenBank/DDBJ whole genome shotgun (WGS) entry which is preliminary data.</text>
</comment>
<sequence>MAPRSLLRHLVRSDRGVALVEFAFALPLLIMLFAVIIEGGRMMWSYQTAVAEVRNAARYVGRVVHSDICTSGKTVADYVSVSDLATHLSGVLPTQVQLDTTVPPGVTVTRTCVAGSFRLASTPIATVSAKVRINLPFEGLFDIVGLGMAPYLVTTITDNTRVFGS</sequence>
<evidence type="ECO:0000259" key="2">
    <source>
        <dbReference type="Pfam" id="PF07811"/>
    </source>
</evidence>
<dbReference type="EMBL" id="AOSK01000041">
    <property type="protein sequence ID" value="EYD76711.1"/>
    <property type="molecule type" value="Genomic_DNA"/>
</dbReference>
<evidence type="ECO:0000256" key="1">
    <source>
        <dbReference type="SAM" id="Phobius"/>
    </source>
</evidence>
<protein>
    <recommendedName>
        <fullName evidence="2">TadE-like domain-containing protein</fullName>
    </recommendedName>
</protein>
<feature type="domain" description="TadE-like" evidence="2">
    <location>
        <begin position="16"/>
        <end position="58"/>
    </location>
</feature>
<evidence type="ECO:0000313" key="4">
    <source>
        <dbReference type="Proteomes" id="UP000019666"/>
    </source>
</evidence>
<keyword evidence="1" id="KW-0472">Membrane</keyword>
<evidence type="ECO:0000313" key="3">
    <source>
        <dbReference type="EMBL" id="EYD76711.1"/>
    </source>
</evidence>
<dbReference type="Pfam" id="PF07811">
    <property type="entry name" value="TadE"/>
    <property type="match status" value="1"/>
</dbReference>
<organism evidence="3 4">
    <name type="scientific">Rubellimicrobium mesophilum DSM 19309</name>
    <dbReference type="NCBI Taxonomy" id="442562"/>
    <lineage>
        <taxon>Bacteria</taxon>
        <taxon>Pseudomonadati</taxon>
        <taxon>Pseudomonadota</taxon>
        <taxon>Alphaproteobacteria</taxon>
        <taxon>Rhodobacterales</taxon>
        <taxon>Roseobacteraceae</taxon>
        <taxon>Rubellimicrobium</taxon>
    </lineage>
</organism>
<accession>A0A017HQQ0</accession>
<feature type="transmembrane region" description="Helical" evidence="1">
    <location>
        <begin position="16"/>
        <end position="37"/>
    </location>
</feature>
<dbReference type="HOGENOM" id="CLU_1617039_0_0_5"/>
<reference evidence="3 4" key="1">
    <citation type="submission" date="2013-02" db="EMBL/GenBank/DDBJ databases">
        <authorList>
            <person name="Fiebig A."/>
            <person name="Goeker M."/>
            <person name="Klenk H.-P.P."/>
        </authorList>
    </citation>
    <scope>NUCLEOTIDE SEQUENCE [LARGE SCALE GENOMIC DNA]</scope>
    <source>
        <strain evidence="3 4">DSM 19309</strain>
    </source>
</reference>
<dbReference type="AlphaFoldDB" id="A0A017HQQ0"/>
<dbReference type="Proteomes" id="UP000019666">
    <property type="component" value="Unassembled WGS sequence"/>
</dbReference>
<dbReference type="STRING" id="442562.Rumeso_01669"/>
<keyword evidence="4" id="KW-1185">Reference proteome</keyword>
<gene>
    <name evidence="3" type="ORF">Rumeso_01669</name>
</gene>
<proteinExistence type="predicted"/>
<keyword evidence="1" id="KW-0812">Transmembrane</keyword>
<dbReference type="RefSeq" id="WP_169791110.1">
    <property type="nucleotide sequence ID" value="NZ_KK088521.1"/>
</dbReference>
<keyword evidence="1" id="KW-1133">Transmembrane helix</keyword>